<dbReference type="PANTHER" id="PTHR14421:SF3">
    <property type="entry name" value="SPERMATOGENESIS-ASSOCIATED PROTEIN 1"/>
    <property type="match status" value="1"/>
</dbReference>
<dbReference type="Proteomes" id="UP000078046">
    <property type="component" value="Unassembled WGS sequence"/>
</dbReference>
<reference evidence="4 5" key="1">
    <citation type="submission" date="2016-04" db="EMBL/GenBank/DDBJ databases">
        <title>The genome of Intoshia linei affirms orthonectids as highly simplified spiralians.</title>
        <authorList>
            <person name="Mikhailov K.V."/>
            <person name="Slusarev G.S."/>
            <person name="Nikitin M.A."/>
            <person name="Logacheva M.D."/>
            <person name="Penin A."/>
            <person name="Aleoshin V."/>
            <person name="Panchin Y.V."/>
        </authorList>
    </citation>
    <scope>NUCLEOTIDE SEQUENCE [LARGE SCALE GENOMIC DNA]</scope>
    <source>
        <strain evidence="4">Intl2013</strain>
        <tissue evidence="4">Whole animal</tissue>
    </source>
</reference>
<dbReference type="AlphaFoldDB" id="A0A177B996"/>
<dbReference type="PANTHER" id="PTHR14421">
    <property type="entry name" value="SPERMATOGENESIS-ASSOCIATED PROTEIN 1"/>
    <property type="match status" value="1"/>
</dbReference>
<feature type="domain" description="Spermatogenesis-associated protein 1 C-terminal" evidence="3">
    <location>
        <begin position="277"/>
        <end position="441"/>
    </location>
</feature>
<gene>
    <name evidence="4" type="ORF">A3Q56_01996</name>
</gene>
<evidence type="ECO:0000259" key="3">
    <source>
        <dbReference type="Pfam" id="PF15743"/>
    </source>
</evidence>
<accession>A0A177B996</accession>
<organism evidence="4 5">
    <name type="scientific">Intoshia linei</name>
    <dbReference type="NCBI Taxonomy" id="1819745"/>
    <lineage>
        <taxon>Eukaryota</taxon>
        <taxon>Metazoa</taxon>
        <taxon>Spiralia</taxon>
        <taxon>Lophotrochozoa</taxon>
        <taxon>Mesozoa</taxon>
        <taxon>Orthonectida</taxon>
        <taxon>Rhopaluridae</taxon>
        <taxon>Intoshia</taxon>
    </lineage>
</organism>
<proteinExistence type="predicted"/>
<keyword evidence="1" id="KW-0175">Coiled coil</keyword>
<evidence type="ECO:0000313" key="5">
    <source>
        <dbReference type="Proteomes" id="UP000078046"/>
    </source>
</evidence>
<name>A0A177B996_9BILA</name>
<comment type="caution">
    <text evidence="4">The sequence shown here is derived from an EMBL/GenBank/DDBJ whole genome shotgun (WGS) entry which is preliminary data.</text>
</comment>
<evidence type="ECO:0000256" key="1">
    <source>
        <dbReference type="SAM" id="Coils"/>
    </source>
</evidence>
<dbReference type="EMBL" id="LWCA01000172">
    <property type="protein sequence ID" value="OAF70223.1"/>
    <property type="molecule type" value="Genomic_DNA"/>
</dbReference>
<feature type="region of interest" description="Disordered" evidence="2">
    <location>
        <begin position="454"/>
        <end position="473"/>
    </location>
</feature>
<protein>
    <recommendedName>
        <fullName evidence="3">Spermatogenesis-associated protein 1 C-terminal domain-containing protein</fullName>
    </recommendedName>
</protein>
<keyword evidence="5" id="KW-1185">Reference proteome</keyword>
<dbReference type="InterPro" id="IPR039062">
    <property type="entry name" value="SPAT1"/>
</dbReference>
<dbReference type="Pfam" id="PF15743">
    <property type="entry name" value="SPATA1_C"/>
    <property type="match status" value="1"/>
</dbReference>
<sequence length="473" mass="56436">MKEKSPDQNIDLMIYLIKEGTCEHYNEIKYHNIKDNLRPIGFVITNPSSHLYKIREDIKEQLCDEENLPSEFVFLKIIGNNIIRTENAELFIIEATHLNRNKIPISTDNVSDILQKSLLSSELTNFNDITTKNEMPSEYENDFEEESEYNSDDEMKNSCNEINDIDTNGKYNKYFNNEEIYKNKNLISQRGDCRYKEYKNYAPKIFELDEMNNNGLPYINTNCKMITKQKRKKNLYKSEYDSPHIDNKSANIESVNRNKSPYMIQDKFRLREELCDELQRVRQERKRLENERECILHKAKMKTPKFENKNKSNYTTFLTRLFLILDSDVWQRRYHTQFIRTKEIENNNSILHNDLKSLHSQIMNNLSQMEPSNAYRNITQLRPKNNIQMNILNQINKTEEEICDIKQNIENVKRKLQTETQLRTRADLELKAIKNNLTEKKIELTLSRNKNKGYIDSMKHNTKPNTSRLRMYN</sequence>
<feature type="compositionally biased region" description="Polar residues" evidence="2">
    <location>
        <begin position="463"/>
        <end position="473"/>
    </location>
</feature>
<dbReference type="InterPro" id="IPR031478">
    <property type="entry name" value="SPATA1_C"/>
</dbReference>
<evidence type="ECO:0000313" key="4">
    <source>
        <dbReference type="EMBL" id="OAF70223.1"/>
    </source>
</evidence>
<dbReference type="OrthoDB" id="9901850at2759"/>
<evidence type="ECO:0000256" key="2">
    <source>
        <dbReference type="SAM" id="MobiDB-lite"/>
    </source>
</evidence>
<feature type="coiled-coil region" evidence="1">
    <location>
        <begin position="264"/>
        <end position="298"/>
    </location>
</feature>